<dbReference type="EMBL" id="JAAGUX010000058">
    <property type="protein sequence ID" value="NEW58585.1"/>
    <property type="molecule type" value="Genomic_DNA"/>
</dbReference>
<sequence length="102" mass="11502">MQLTLTCADCGELTPDAEGVLCHEQTCPHGDAMDRVRDADHEWFARHPNADHYWRAPAPAESDDYAMVQGLPVGTKFHGRVLVRRLSPTMNMRLYSHLGVEQ</sequence>
<protein>
    <submittedName>
        <fullName evidence="1">Uncharacterized protein</fullName>
    </submittedName>
</protein>
<proteinExistence type="predicted"/>
<gene>
    <name evidence="1" type="ORF">GV794_23495</name>
</gene>
<dbReference type="RefSeq" id="WP_163956247.1">
    <property type="nucleotide sequence ID" value="NZ_JAAGUX010000058.1"/>
</dbReference>
<accession>A0ABX0CQ09</accession>
<dbReference type="Proteomes" id="UP000470876">
    <property type="component" value="Unassembled WGS sequence"/>
</dbReference>
<evidence type="ECO:0000313" key="1">
    <source>
        <dbReference type="EMBL" id="NEW58585.1"/>
    </source>
</evidence>
<organism evidence="1 2">
    <name type="scientific">Nocardia cyriacigeorgica</name>
    <dbReference type="NCBI Taxonomy" id="135487"/>
    <lineage>
        <taxon>Bacteria</taxon>
        <taxon>Bacillati</taxon>
        <taxon>Actinomycetota</taxon>
        <taxon>Actinomycetes</taxon>
        <taxon>Mycobacteriales</taxon>
        <taxon>Nocardiaceae</taxon>
        <taxon>Nocardia</taxon>
    </lineage>
</organism>
<comment type="caution">
    <text evidence="1">The sequence shown here is derived from an EMBL/GenBank/DDBJ whole genome shotgun (WGS) entry which is preliminary data.</text>
</comment>
<keyword evidence="2" id="KW-1185">Reference proteome</keyword>
<reference evidence="1 2" key="1">
    <citation type="submission" date="2020-01" db="EMBL/GenBank/DDBJ databases">
        <title>Genetics and antimicrobial susceptibilities of Nocardia species isolated from the soil; a comparison with species isolated from humans.</title>
        <authorList>
            <person name="Carrasco G."/>
            <person name="Monzon S."/>
            <person name="Sansegundo M."/>
            <person name="Garcia E."/>
            <person name="Garrido N."/>
            <person name="Medina M.J."/>
            <person name="Villalon P."/>
            <person name="Ramirez-Arocha A.C."/>
            <person name="Jimenez P."/>
            <person name="Cuesta I."/>
            <person name="Valdezate S."/>
        </authorList>
    </citation>
    <scope>NUCLEOTIDE SEQUENCE [LARGE SCALE GENOMIC DNA]</scope>
    <source>
        <strain evidence="1 2">CNM20110649</strain>
    </source>
</reference>
<name>A0ABX0CQ09_9NOCA</name>
<evidence type="ECO:0000313" key="2">
    <source>
        <dbReference type="Proteomes" id="UP000470876"/>
    </source>
</evidence>